<dbReference type="EMBL" id="SRXV01000005">
    <property type="protein sequence ID" value="TGY91652.1"/>
    <property type="molecule type" value="Genomic_DNA"/>
</dbReference>
<protein>
    <submittedName>
        <fullName evidence="1">Uncharacterized protein</fullName>
    </submittedName>
</protein>
<proteinExistence type="predicted"/>
<dbReference type="Proteomes" id="UP000305451">
    <property type="component" value="Unassembled WGS sequence"/>
</dbReference>
<dbReference type="AlphaFoldDB" id="A0A4S2H8E6"/>
<sequence>MILDWELEAPFRLYARLQGPLSVSERWLTYCELAEICRDQRVSQLMIDHGGAPLAEGERVYFHQHDPISRLFLLADIMEVAIIRSDLTAQRGRARKAFANVQIMASNFETRLNARRWLDRTWQASEEFTALVISHAANRVGPGKGRRS</sequence>
<organism evidence="1 2">
    <name type="scientific">Marinicauda pacifica</name>
    <dbReference type="NCBI Taxonomy" id="1133559"/>
    <lineage>
        <taxon>Bacteria</taxon>
        <taxon>Pseudomonadati</taxon>
        <taxon>Pseudomonadota</taxon>
        <taxon>Alphaproteobacteria</taxon>
        <taxon>Maricaulales</taxon>
        <taxon>Maricaulaceae</taxon>
        <taxon>Marinicauda</taxon>
    </lineage>
</organism>
<evidence type="ECO:0000313" key="2">
    <source>
        <dbReference type="Proteomes" id="UP000305451"/>
    </source>
</evidence>
<keyword evidence="2" id="KW-1185">Reference proteome</keyword>
<gene>
    <name evidence="1" type="ORF">E5162_13585</name>
</gene>
<accession>A0A4S2H8E6</accession>
<dbReference type="RefSeq" id="WP_135945830.1">
    <property type="nucleotide sequence ID" value="NZ_BMEI01000007.1"/>
</dbReference>
<comment type="caution">
    <text evidence="1">The sequence shown here is derived from an EMBL/GenBank/DDBJ whole genome shotgun (WGS) entry which is preliminary data.</text>
</comment>
<evidence type="ECO:0000313" key="1">
    <source>
        <dbReference type="EMBL" id="TGY91652.1"/>
    </source>
</evidence>
<name>A0A4S2H8E6_9PROT</name>
<reference evidence="1 2" key="1">
    <citation type="journal article" date="2013" name="Int. J. Syst. Evol. Microbiol.">
        <title>Marinicauda pacifica gen. nov., sp. nov., a prosthecate alphaproteobacterium of the family Hyphomonadaceae isolated from deep seawater.</title>
        <authorList>
            <person name="Zhang X.Y."/>
            <person name="Li G.W."/>
            <person name="Wang C.S."/>
            <person name="Zhang Y.J."/>
            <person name="Xu X.W."/>
            <person name="Li H."/>
            <person name="Liu A."/>
            <person name="Liu C."/>
            <person name="Xie B.B."/>
            <person name="Qin Q.L."/>
            <person name="Xu Z."/>
            <person name="Chen X.L."/>
            <person name="Zhou B.C."/>
            <person name="Zhang Y.Z."/>
        </authorList>
    </citation>
    <scope>NUCLEOTIDE SEQUENCE [LARGE SCALE GENOMIC DNA]</scope>
    <source>
        <strain evidence="1 2">P-1 km-3</strain>
    </source>
</reference>